<sequence>MSLAIESFEKYSAQPWDRSYVEQPGAMIVFASPGMLHAGYSLHLFKKWAPD</sequence>
<organism evidence="3 5">
    <name type="scientific">Rotaria magnacalcarata</name>
    <dbReference type="NCBI Taxonomy" id="392030"/>
    <lineage>
        <taxon>Eukaryota</taxon>
        <taxon>Metazoa</taxon>
        <taxon>Spiralia</taxon>
        <taxon>Gnathifera</taxon>
        <taxon>Rotifera</taxon>
        <taxon>Eurotatoria</taxon>
        <taxon>Bdelloidea</taxon>
        <taxon>Philodinida</taxon>
        <taxon>Philodinidae</taxon>
        <taxon>Rotaria</taxon>
    </lineage>
</organism>
<proteinExistence type="predicted"/>
<dbReference type="EMBL" id="CAJOBJ010219104">
    <property type="protein sequence ID" value="CAF5029036.1"/>
    <property type="molecule type" value="Genomic_DNA"/>
</dbReference>
<feature type="non-terminal residue" evidence="3">
    <location>
        <position position="1"/>
    </location>
</feature>
<evidence type="ECO:0000313" key="5">
    <source>
        <dbReference type="Proteomes" id="UP000681720"/>
    </source>
</evidence>
<dbReference type="SUPFAM" id="SSF56281">
    <property type="entry name" value="Metallo-hydrolase/oxidoreductase"/>
    <property type="match status" value="1"/>
</dbReference>
<evidence type="ECO:0000313" key="4">
    <source>
        <dbReference type="EMBL" id="CAF5034587.1"/>
    </source>
</evidence>
<feature type="domain" description="Beta-Casp" evidence="1">
    <location>
        <begin position="21"/>
        <end position="51"/>
    </location>
</feature>
<dbReference type="EMBL" id="CAJOBJ010221715">
    <property type="protein sequence ID" value="CAF5034587.1"/>
    <property type="molecule type" value="Genomic_DNA"/>
</dbReference>
<reference evidence="3" key="1">
    <citation type="submission" date="2021-02" db="EMBL/GenBank/DDBJ databases">
        <authorList>
            <person name="Nowell W R."/>
        </authorList>
    </citation>
    <scope>NUCLEOTIDE SEQUENCE</scope>
</reference>
<evidence type="ECO:0000313" key="3">
    <source>
        <dbReference type="EMBL" id="CAF5029036.1"/>
    </source>
</evidence>
<dbReference type="AlphaFoldDB" id="A0A8S3DN51"/>
<name>A0A8S3DN51_9BILA</name>
<comment type="caution">
    <text evidence="3">The sequence shown here is derived from an EMBL/GenBank/DDBJ whole genome shotgun (WGS) entry which is preliminary data.</text>
</comment>
<dbReference type="Gene3D" id="3.40.50.10890">
    <property type="match status" value="1"/>
</dbReference>
<protein>
    <recommendedName>
        <fullName evidence="1">Beta-Casp domain-containing protein</fullName>
    </recommendedName>
</protein>
<evidence type="ECO:0000313" key="2">
    <source>
        <dbReference type="EMBL" id="CAF5013279.1"/>
    </source>
</evidence>
<dbReference type="EMBL" id="CAJOBI010209082">
    <property type="protein sequence ID" value="CAF5013279.1"/>
    <property type="molecule type" value="Genomic_DNA"/>
</dbReference>
<dbReference type="InterPro" id="IPR022712">
    <property type="entry name" value="Beta_Casp"/>
</dbReference>
<feature type="non-terminal residue" evidence="3">
    <location>
        <position position="51"/>
    </location>
</feature>
<dbReference type="Proteomes" id="UP000681720">
    <property type="component" value="Unassembled WGS sequence"/>
</dbReference>
<gene>
    <name evidence="3" type="ORF">GIL414_LOCUS58797</name>
    <name evidence="4" type="ORF">GIL414_LOCUS59087</name>
    <name evidence="2" type="ORF">SMN809_LOCUS57285</name>
</gene>
<dbReference type="InterPro" id="IPR036866">
    <property type="entry name" value="RibonucZ/Hydroxyglut_hydro"/>
</dbReference>
<evidence type="ECO:0000259" key="1">
    <source>
        <dbReference type="Pfam" id="PF10996"/>
    </source>
</evidence>
<dbReference type="Proteomes" id="UP000676336">
    <property type="component" value="Unassembled WGS sequence"/>
</dbReference>
<accession>A0A8S3DN51</accession>
<dbReference type="Pfam" id="PF10996">
    <property type="entry name" value="Beta-Casp"/>
    <property type="match status" value="1"/>
</dbReference>